<dbReference type="Pfam" id="PF00107">
    <property type="entry name" value="ADH_zinc_N"/>
    <property type="match status" value="1"/>
</dbReference>
<sequence>MKAVQIKQYGGPEELYIGERPDPVAGEGELLIQVKAAGLNRADLLQREGKYPAVPGESDILGLEMAGVVIGVGSGVTGWREGERVCALLPGGGYSERVAVPAGMAMRLPANLSYAEGAAIPEAFLTAYLNLVKLAGMTEGDYVLIHAGASGVGSAAIQLAREFGAHALVTAGSSEKLEFCRELGAEGCWNYREGSFVPWLNEATGGHGSDIVLDLVGAPYFTDHLAGAAVGGRIVLVGMTGGSEVPMESFDLNPLLMKRISIIGSTLRSRSREDKIRLTQQFWQQASSGFADGALQPVVDRIFPWSRVREAHEWMEANRNKGKVILDITADAE</sequence>
<evidence type="ECO:0000313" key="6">
    <source>
        <dbReference type="Proteomes" id="UP000288943"/>
    </source>
</evidence>
<dbReference type="RefSeq" id="WP_042228683.1">
    <property type="nucleotide sequence ID" value="NZ_CP026520.1"/>
</dbReference>
<dbReference type="SUPFAM" id="SSF51735">
    <property type="entry name" value="NAD(P)-binding Rossmann-fold domains"/>
    <property type="match status" value="1"/>
</dbReference>
<evidence type="ECO:0000313" key="7">
    <source>
        <dbReference type="Proteomes" id="UP001527202"/>
    </source>
</evidence>
<evidence type="ECO:0000313" key="5">
    <source>
        <dbReference type="EMBL" id="QAV18153.1"/>
    </source>
</evidence>
<dbReference type="Gene3D" id="3.40.50.720">
    <property type="entry name" value="NAD(P)-binding Rossmann-like Domain"/>
    <property type="match status" value="1"/>
</dbReference>
<dbReference type="InterPro" id="IPR014189">
    <property type="entry name" value="Quinone_OxRdtase_PIG3"/>
</dbReference>
<dbReference type="EMBL" id="JAMDMJ010000040">
    <property type="protein sequence ID" value="MCY9599190.1"/>
    <property type="molecule type" value="Genomic_DNA"/>
</dbReference>
<dbReference type="AlphaFoldDB" id="A0A410WUY7"/>
<dbReference type="GeneID" id="95375324"/>
<proteinExistence type="predicted"/>
<name>A0A410WUY7_9BACL</name>
<organism evidence="5 6">
    <name type="scientific">Paenibacillus chitinolyticus</name>
    <dbReference type="NCBI Taxonomy" id="79263"/>
    <lineage>
        <taxon>Bacteria</taxon>
        <taxon>Bacillati</taxon>
        <taxon>Bacillota</taxon>
        <taxon>Bacilli</taxon>
        <taxon>Bacillales</taxon>
        <taxon>Paenibacillaceae</taxon>
        <taxon>Paenibacillus</taxon>
    </lineage>
</organism>
<dbReference type="InterPro" id="IPR013154">
    <property type="entry name" value="ADH-like_N"/>
</dbReference>
<dbReference type="InterPro" id="IPR020843">
    <property type="entry name" value="ER"/>
</dbReference>
<gene>
    <name evidence="4" type="ORF">M5X16_25860</name>
    <name evidence="5" type="ORF">PC41400_10960</name>
</gene>
<evidence type="ECO:0000256" key="2">
    <source>
        <dbReference type="ARBA" id="ARBA00023002"/>
    </source>
</evidence>
<dbReference type="SUPFAM" id="SSF50129">
    <property type="entry name" value="GroES-like"/>
    <property type="match status" value="1"/>
</dbReference>
<dbReference type="EMBL" id="CP026520">
    <property type="protein sequence ID" value="QAV18153.1"/>
    <property type="molecule type" value="Genomic_DNA"/>
</dbReference>
<evidence type="ECO:0000313" key="4">
    <source>
        <dbReference type="EMBL" id="MCY9599190.1"/>
    </source>
</evidence>
<dbReference type="SMART" id="SM00829">
    <property type="entry name" value="PKS_ER"/>
    <property type="match status" value="1"/>
</dbReference>
<dbReference type="InterPro" id="IPR013149">
    <property type="entry name" value="ADH-like_C"/>
</dbReference>
<dbReference type="Proteomes" id="UP000288943">
    <property type="component" value="Chromosome"/>
</dbReference>
<keyword evidence="7" id="KW-1185">Reference proteome</keyword>
<dbReference type="InterPro" id="IPR036291">
    <property type="entry name" value="NAD(P)-bd_dom_sf"/>
</dbReference>
<protein>
    <submittedName>
        <fullName evidence="4">NAD(P)H-quinone oxidoreductase</fullName>
    </submittedName>
    <submittedName>
        <fullName evidence="5">NADPH:quinone oxidoreductase</fullName>
    </submittedName>
</protein>
<dbReference type="CDD" id="cd05276">
    <property type="entry name" value="p53_inducible_oxidoreductase"/>
    <property type="match status" value="1"/>
</dbReference>
<feature type="domain" description="Enoyl reductase (ER)" evidence="3">
    <location>
        <begin position="10"/>
        <end position="326"/>
    </location>
</feature>
<dbReference type="GO" id="GO:0016651">
    <property type="term" value="F:oxidoreductase activity, acting on NAD(P)H"/>
    <property type="evidence" value="ECO:0007669"/>
    <property type="project" value="TreeGrafter"/>
</dbReference>
<dbReference type="Gene3D" id="3.90.180.10">
    <property type="entry name" value="Medium-chain alcohol dehydrogenases, catalytic domain"/>
    <property type="match status" value="1"/>
</dbReference>
<dbReference type="InterPro" id="IPR011032">
    <property type="entry name" value="GroES-like_sf"/>
</dbReference>
<keyword evidence="2" id="KW-0560">Oxidoreductase</keyword>
<reference evidence="4 7" key="2">
    <citation type="submission" date="2022-05" db="EMBL/GenBank/DDBJ databases">
        <title>Genome Sequencing of Bee-Associated Microbes.</title>
        <authorList>
            <person name="Dunlap C."/>
        </authorList>
    </citation>
    <scope>NUCLEOTIDE SEQUENCE [LARGE SCALE GENOMIC DNA]</scope>
    <source>
        <strain evidence="4 7">NRRL B-23120</strain>
    </source>
</reference>
<dbReference type="PANTHER" id="PTHR48106:SF18">
    <property type="entry name" value="QUINONE OXIDOREDUCTASE PIG3"/>
    <property type="match status" value="1"/>
</dbReference>
<evidence type="ECO:0000256" key="1">
    <source>
        <dbReference type="ARBA" id="ARBA00022857"/>
    </source>
</evidence>
<reference evidence="5 6" key="1">
    <citation type="submission" date="2018-01" db="EMBL/GenBank/DDBJ databases">
        <title>The whole genome sequencing and assembly of Paenibacillus chitinolyticus KCCM 41400 strain.</title>
        <authorList>
            <person name="Kim J.-Y."/>
            <person name="Park M.-K."/>
            <person name="Lee Y.-J."/>
            <person name="Yi H."/>
            <person name="Bahn Y.-S."/>
            <person name="Kim J.F."/>
            <person name="Lee D.-W."/>
        </authorList>
    </citation>
    <scope>NUCLEOTIDE SEQUENCE [LARGE SCALE GENOMIC DNA]</scope>
    <source>
        <strain evidence="5 6">KCCM 41400</strain>
    </source>
</reference>
<accession>A0A410WUY7</accession>
<dbReference type="Pfam" id="PF08240">
    <property type="entry name" value="ADH_N"/>
    <property type="match status" value="1"/>
</dbReference>
<keyword evidence="1" id="KW-0521">NADP</keyword>
<evidence type="ECO:0000259" key="3">
    <source>
        <dbReference type="SMART" id="SM00829"/>
    </source>
</evidence>
<dbReference type="Proteomes" id="UP001527202">
    <property type="component" value="Unassembled WGS sequence"/>
</dbReference>
<dbReference type="PANTHER" id="PTHR48106">
    <property type="entry name" value="QUINONE OXIDOREDUCTASE PIG3-RELATED"/>
    <property type="match status" value="1"/>
</dbReference>
<dbReference type="NCBIfam" id="TIGR02824">
    <property type="entry name" value="quinone_pig3"/>
    <property type="match status" value="1"/>
</dbReference>
<dbReference type="KEGG" id="pchi:PC41400_10960"/>
<dbReference type="GO" id="GO:0070402">
    <property type="term" value="F:NADPH binding"/>
    <property type="evidence" value="ECO:0007669"/>
    <property type="project" value="TreeGrafter"/>
</dbReference>
<dbReference type="OrthoDB" id="9787435at2"/>